<comment type="caution">
    <text evidence="11">The sequence shown here is derived from an EMBL/GenBank/DDBJ whole genome shotgun (WGS) entry which is preliminary data.</text>
</comment>
<feature type="transmembrane region" description="Helical" evidence="10">
    <location>
        <begin position="386"/>
        <end position="409"/>
    </location>
</feature>
<evidence type="ECO:0000256" key="9">
    <source>
        <dbReference type="ARBA" id="ARBA00023251"/>
    </source>
</evidence>
<accession>A0A9D9H5D5</accession>
<keyword evidence="6 10" id="KW-0812">Transmembrane</keyword>
<evidence type="ECO:0000256" key="6">
    <source>
        <dbReference type="ARBA" id="ARBA00022692"/>
    </source>
</evidence>
<feature type="transmembrane region" description="Helical" evidence="10">
    <location>
        <begin position="318"/>
        <end position="343"/>
    </location>
</feature>
<dbReference type="InterPro" id="IPR051327">
    <property type="entry name" value="MATE_MepA_subfamily"/>
</dbReference>
<name>A0A9D9H5D5_9LACO</name>
<evidence type="ECO:0000256" key="7">
    <source>
        <dbReference type="ARBA" id="ARBA00022989"/>
    </source>
</evidence>
<feature type="transmembrane region" description="Helical" evidence="10">
    <location>
        <begin position="233"/>
        <end position="258"/>
    </location>
</feature>
<evidence type="ECO:0000256" key="2">
    <source>
        <dbReference type="ARBA" id="ARBA00008417"/>
    </source>
</evidence>
<feature type="transmembrane region" description="Helical" evidence="10">
    <location>
        <begin position="191"/>
        <end position="213"/>
    </location>
</feature>
<keyword evidence="4" id="KW-0813">Transport</keyword>
<dbReference type="PANTHER" id="PTHR43823:SF3">
    <property type="entry name" value="MULTIDRUG EXPORT PROTEIN MEPA"/>
    <property type="match status" value="1"/>
</dbReference>
<evidence type="ECO:0000256" key="3">
    <source>
        <dbReference type="ARBA" id="ARBA00022106"/>
    </source>
</evidence>
<dbReference type="InterPro" id="IPR048279">
    <property type="entry name" value="MdtK-like"/>
</dbReference>
<reference evidence="11" key="2">
    <citation type="journal article" date="2021" name="PeerJ">
        <title>Extensive microbial diversity within the chicken gut microbiome revealed by metagenomics and culture.</title>
        <authorList>
            <person name="Gilroy R."/>
            <person name="Ravi A."/>
            <person name="Getino M."/>
            <person name="Pursley I."/>
            <person name="Horton D.L."/>
            <person name="Alikhan N.F."/>
            <person name="Baker D."/>
            <person name="Gharbi K."/>
            <person name="Hall N."/>
            <person name="Watson M."/>
            <person name="Adriaenssens E.M."/>
            <person name="Foster-Nyarko E."/>
            <person name="Jarju S."/>
            <person name="Secka A."/>
            <person name="Antonio M."/>
            <person name="Oren A."/>
            <person name="Chaudhuri R.R."/>
            <person name="La Ragione R."/>
            <person name="Hildebrand F."/>
            <person name="Pallen M.J."/>
        </authorList>
    </citation>
    <scope>NUCLEOTIDE SEQUENCE</scope>
    <source>
        <strain evidence="11">C6-149</strain>
    </source>
</reference>
<comment type="subcellular location">
    <subcellularLocation>
        <location evidence="1">Cell membrane</location>
        <topology evidence="1">Multi-pass membrane protein</topology>
    </subcellularLocation>
</comment>
<dbReference type="PANTHER" id="PTHR43823">
    <property type="entry name" value="SPORULATION PROTEIN YKVU"/>
    <property type="match status" value="1"/>
</dbReference>
<feature type="transmembrane region" description="Helical" evidence="10">
    <location>
        <begin position="415"/>
        <end position="433"/>
    </location>
</feature>
<dbReference type="InterPro" id="IPR045070">
    <property type="entry name" value="MATE_MepA-like"/>
</dbReference>
<dbReference type="Pfam" id="PF01554">
    <property type="entry name" value="MatE"/>
    <property type="match status" value="2"/>
</dbReference>
<sequence length="444" mass="49194">MNELFEKESIPKAYFKLALPVVISMVVNMVYNLIDTFFIAKTQNPDMVAAVTVCTPLFSFMIAMGDIFGLGGSSAVSRFLGKRQNDTAKRISSFCLYASIVFSFLVTFVLLIFEHPILKMLGATQATYTYASGFYRIMSVGAVFIIASLVPTNLLRTEGLAKESMIGSVGGTFMTIILDPIFIFGCHMGPAGASLATVLGYLITDLIYIYMVLTRCKVITLSIKFSFNMQKEWIKNVILIGIPASVTNLMQSFGLALLNRYLVPYGTDQLAALGIVTKVYMIITLIMVGFAFGAQPLIGYNYGAQNMQRFKKIIDFDILVEVVYAVTFAVILMLIAPFALRLFMNDPQIIYSGTYMLRALLSSTPFFGTVLVFTTVFQSANKALDALIMSITRQGIILLIVIVILSNLFHYHGVIWSQPVSDVLTCLLGFMIYKTTFKNKKSSK</sequence>
<reference evidence="11" key="1">
    <citation type="submission" date="2020-10" db="EMBL/GenBank/DDBJ databases">
        <authorList>
            <person name="Gilroy R."/>
        </authorList>
    </citation>
    <scope>NUCLEOTIDE SEQUENCE</scope>
    <source>
        <strain evidence="11">C6-149</strain>
    </source>
</reference>
<feature type="transmembrane region" description="Helical" evidence="10">
    <location>
        <begin position="14"/>
        <end position="34"/>
    </location>
</feature>
<dbReference type="CDD" id="cd13143">
    <property type="entry name" value="MATE_MepA_like"/>
    <property type="match status" value="1"/>
</dbReference>
<dbReference type="GO" id="GO:0015297">
    <property type="term" value="F:antiporter activity"/>
    <property type="evidence" value="ECO:0007669"/>
    <property type="project" value="InterPro"/>
</dbReference>
<evidence type="ECO:0000313" key="12">
    <source>
        <dbReference type="Proteomes" id="UP000823614"/>
    </source>
</evidence>
<feature type="transmembrane region" description="Helical" evidence="10">
    <location>
        <begin position="166"/>
        <end position="185"/>
    </location>
</feature>
<keyword evidence="9" id="KW-0046">Antibiotic resistance</keyword>
<feature type="transmembrane region" description="Helical" evidence="10">
    <location>
        <begin position="133"/>
        <end position="154"/>
    </location>
</feature>
<evidence type="ECO:0000256" key="4">
    <source>
        <dbReference type="ARBA" id="ARBA00022448"/>
    </source>
</evidence>
<evidence type="ECO:0000256" key="10">
    <source>
        <dbReference type="SAM" id="Phobius"/>
    </source>
</evidence>
<dbReference type="Proteomes" id="UP000823614">
    <property type="component" value="Unassembled WGS sequence"/>
</dbReference>
<dbReference type="EMBL" id="JADIMP010000075">
    <property type="protein sequence ID" value="MBO8441690.1"/>
    <property type="molecule type" value="Genomic_DNA"/>
</dbReference>
<evidence type="ECO:0000313" key="11">
    <source>
        <dbReference type="EMBL" id="MBO8441690.1"/>
    </source>
</evidence>
<evidence type="ECO:0000256" key="8">
    <source>
        <dbReference type="ARBA" id="ARBA00023136"/>
    </source>
</evidence>
<keyword evidence="5" id="KW-1003">Cell membrane</keyword>
<keyword evidence="8 10" id="KW-0472">Membrane</keyword>
<organism evidence="11 12">
    <name type="scientific">Candidatus Gallilactobacillus intestinavium</name>
    <dbReference type="NCBI Taxonomy" id="2840838"/>
    <lineage>
        <taxon>Bacteria</taxon>
        <taxon>Bacillati</taxon>
        <taxon>Bacillota</taxon>
        <taxon>Bacilli</taxon>
        <taxon>Lactobacillales</taxon>
        <taxon>Lactobacillaceae</taxon>
        <taxon>Lactobacillaceae incertae sedis</taxon>
        <taxon>Candidatus Gallilactobacillus</taxon>
    </lineage>
</organism>
<evidence type="ECO:0000256" key="5">
    <source>
        <dbReference type="ARBA" id="ARBA00022475"/>
    </source>
</evidence>
<dbReference type="AlphaFoldDB" id="A0A9D9H5D5"/>
<dbReference type="InterPro" id="IPR002528">
    <property type="entry name" value="MATE_fam"/>
</dbReference>
<dbReference type="GO" id="GO:0005886">
    <property type="term" value="C:plasma membrane"/>
    <property type="evidence" value="ECO:0007669"/>
    <property type="project" value="UniProtKB-SubCell"/>
</dbReference>
<gene>
    <name evidence="11" type="ORF">IAA89_04585</name>
</gene>
<evidence type="ECO:0000256" key="1">
    <source>
        <dbReference type="ARBA" id="ARBA00004651"/>
    </source>
</evidence>
<keyword evidence="7 10" id="KW-1133">Transmembrane helix</keyword>
<dbReference type="NCBIfam" id="TIGR00797">
    <property type="entry name" value="matE"/>
    <property type="match status" value="1"/>
</dbReference>
<proteinExistence type="inferred from homology"/>
<dbReference type="GO" id="GO:0042910">
    <property type="term" value="F:xenobiotic transmembrane transporter activity"/>
    <property type="evidence" value="ECO:0007669"/>
    <property type="project" value="InterPro"/>
</dbReference>
<feature type="transmembrane region" description="Helical" evidence="10">
    <location>
        <begin position="91"/>
        <end position="113"/>
    </location>
</feature>
<dbReference type="PIRSF" id="PIRSF006603">
    <property type="entry name" value="DinF"/>
    <property type="match status" value="1"/>
</dbReference>
<feature type="transmembrane region" description="Helical" evidence="10">
    <location>
        <begin position="355"/>
        <end position="374"/>
    </location>
</feature>
<dbReference type="GO" id="GO:0046677">
    <property type="term" value="P:response to antibiotic"/>
    <property type="evidence" value="ECO:0007669"/>
    <property type="project" value="UniProtKB-KW"/>
</dbReference>
<protein>
    <recommendedName>
        <fullName evidence="3">Multidrug export protein MepA</fullName>
    </recommendedName>
</protein>
<comment type="similarity">
    <text evidence="2">Belongs to the multi antimicrobial extrusion (MATE) (TC 2.A.66.1) family. MepA subfamily.</text>
</comment>
<feature type="transmembrane region" description="Helical" evidence="10">
    <location>
        <begin position="46"/>
        <end position="70"/>
    </location>
</feature>
<feature type="transmembrane region" description="Helical" evidence="10">
    <location>
        <begin position="270"/>
        <end position="298"/>
    </location>
</feature>